<reference evidence="2 3" key="1">
    <citation type="journal article" date="2022" name="Allergy">
        <title>Genome assembly and annotation of Periplaneta americana reveal a comprehensive cockroach allergen profile.</title>
        <authorList>
            <person name="Wang L."/>
            <person name="Xiong Q."/>
            <person name="Saelim N."/>
            <person name="Wang L."/>
            <person name="Nong W."/>
            <person name="Wan A.T."/>
            <person name="Shi M."/>
            <person name="Liu X."/>
            <person name="Cao Q."/>
            <person name="Hui J.H.L."/>
            <person name="Sookrung N."/>
            <person name="Leung T.F."/>
            <person name="Tungtrongchitr A."/>
            <person name="Tsui S.K.W."/>
        </authorList>
    </citation>
    <scope>NUCLEOTIDE SEQUENCE [LARGE SCALE GENOMIC DNA]</scope>
    <source>
        <strain evidence="2">PWHHKU_190912</strain>
    </source>
</reference>
<gene>
    <name evidence="2" type="ORF">ANN_09130</name>
</gene>
<dbReference type="Proteomes" id="UP001148838">
    <property type="component" value="Unassembled WGS sequence"/>
</dbReference>
<feature type="compositionally biased region" description="Basic and acidic residues" evidence="1">
    <location>
        <begin position="27"/>
        <end position="42"/>
    </location>
</feature>
<protein>
    <submittedName>
        <fullName evidence="2">Uncharacterized protein</fullName>
    </submittedName>
</protein>
<feature type="region of interest" description="Disordered" evidence="1">
    <location>
        <begin position="1"/>
        <end position="106"/>
    </location>
</feature>
<feature type="compositionally biased region" description="Acidic residues" evidence="1">
    <location>
        <begin position="60"/>
        <end position="85"/>
    </location>
</feature>
<proteinExistence type="predicted"/>
<sequence length="358" mass="41238">MQTETSKMQTETSKMQTETSKMQTETSKTKMETSVIDLKEGEIDTGESGEYEDEGKVDVGEDEVEEDEGEMDEEENEVDIDESDVDVNGSELDTEEDEIDAEEDEVDADKDECLIQYHAVERHRSRNKTTESTPKPKTYSHEYYVKVSGETVKVCKPAYINLHSVSKKRVERLQKLQVQDKLPKDQRGRSAGSRHNVIPGDIFLSIHDFIKSIPVHEVHYSDTKKYYFSRNLNMKILHNMFITKNPQSEVKYDFFVRYMHENFNIGFGQPHFTFRCDCPGIIEARTSIDDLSSVQFSLLKGGCNADLPDQQAYSEPVPINRKKLDDVKKILQYIPDEHKPFYDTICQWPAKDGEDKDG</sequence>
<accession>A0ABQ8TKI4</accession>
<comment type="caution">
    <text evidence="2">The sequence shown here is derived from an EMBL/GenBank/DDBJ whole genome shotgun (WGS) entry which is preliminary data.</text>
</comment>
<evidence type="ECO:0000256" key="1">
    <source>
        <dbReference type="SAM" id="MobiDB-lite"/>
    </source>
</evidence>
<feature type="compositionally biased region" description="Polar residues" evidence="1">
    <location>
        <begin position="1"/>
        <end position="26"/>
    </location>
</feature>
<name>A0ABQ8TKI4_PERAM</name>
<evidence type="ECO:0000313" key="3">
    <source>
        <dbReference type="Proteomes" id="UP001148838"/>
    </source>
</evidence>
<keyword evidence="3" id="KW-1185">Reference proteome</keyword>
<organism evidence="2 3">
    <name type="scientific">Periplaneta americana</name>
    <name type="common">American cockroach</name>
    <name type="synonym">Blatta americana</name>
    <dbReference type="NCBI Taxonomy" id="6978"/>
    <lineage>
        <taxon>Eukaryota</taxon>
        <taxon>Metazoa</taxon>
        <taxon>Ecdysozoa</taxon>
        <taxon>Arthropoda</taxon>
        <taxon>Hexapoda</taxon>
        <taxon>Insecta</taxon>
        <taxon>Pterygota</taxon>
        <taxon>Neoptera</taxon>
        <taxon>Polyneoptera</taxon>
        <taxon>Dictyoptera</taxon>
        <taxon>Blattodea</taxon>
        <taxon>Blattoidea</taxon>
        <taxon>Blattidae</taxon>
        <taxon>Blattinae</taxon>
        <taxon>Periplaneta</taxon>
    </lineage>
</organism>
<dbReference type="EMBL" id="JAJSOF020000005">
    <property type="protein sequence ID" value="KAJ4447129.1"/>
    <property type="molecule type" value="Genomic_DNA"/>
</dbReference>
<feature type="compositionally biased region" description="Acidic residues" evidence="1">
    <location>
        <begin position="43"/>
        <end position="53"/>
    </location>
</feature>
<feature type="compositionally biased region" description="Acidic residues" evidence="1">
    <location>
        <begin position="92"/>
        <end position="106"/>
    </location>
</feature>
<evidence type="ECO:0000313" key="2">
    <source>
        <dbReference type="EMBL" id="KAJ4447129.1"/>
    </source>
</evidence>